<dbReference type="EMBL" id="HACG01019422">
    <property type="protein sequence ID" value="CEK66287.1"/>
    <property type="molecule type" value="Transcribed_RNA"/>
</dbReference>
<organism evidence="1">
    <name type="scientific">Arion vulgaris</name>
    <dbReference type="NCBI Taxonomy" id="1028688"/>
    <lineage>
        <taxon>Eukaryota</taxon>
        <taxon>Metazoa</taxon>
        <taxon>Spiralia</taxon>
        <taxon>Lophotrochozoa</taxon>
        <taxon>Mollusca</taxon>
        <taxon>Gastropoda</taxon>
        <taxon>Heterobranchia</taxon>
        <taxon>Euthyneura</taxon>
        <taxon>Panpulmonata</taxon>
        <taxon>Eupulmonata</taxon>
        <taxon>Stylommatophora</taxon>
        <taxon>Helicina</taxon>
        <taxon>Arionoidea</taxon>
        <taxon>Arionidae</taxon>
        <taxon>Arion</taxon>
    </lineage>
</organism>
<name>A0A0B6ZCV6_9EUPU</name>
<gene>
    <name evidence="1" type="primary">ORF58056</name>
</gene>
<protein>
    <submittedName>
        <fullName evidence="1">Uncharacterized protein</fullName>
    </submittedName>
</protein>
<dbReference type="AlphaFoldDB" id="A0A0B6ZCV6"/>
<proteinExistence type="predicted"/>
<sequence>MLGWIGYVLRADLEVIQEPSQELPCNEYHREERGRGRQRTVWRRILEEKYSVKVDQSQTLCKG</sequence>
<reference evidence="1" key="1">
    <citation type="submission" date="2014-12" db="EMBL/GenBank/DDBJ databases">
        <title>Insight into the proteome of Arion vulgaris.</title>
        <authorList>
            <person name="Aradska J."/>
            <person name="Bulat T."/>
            <person name="Smidak R."/>
            <person name="Sarate P."/>
            <person name="Gangsoo J."/>
            <person name="Sialana F."/>
            <person name="Bilban M."/>
            <person name="Lubec G."/>
        </authorList>
    </citation>
    <scope>NUCLEOTIDE SEQUENCE</scope>
    <source>
        <tissue evidence="1">Skin</tissue>
    </source>
</reference>
<evidence type="ECO:0000313" key="1">
    <source>
        <dbReference type="EMBL" id="CEK66287.1"/>
    </source>
</evidence>
<accession>A0A0B6ZCV6</accession>